<dbReference type="STRING" id="650164.K5VZ70"/>
<dbReference type="RefSeq" id="XP_007399687.1">
    <property type="nucleotide sequence ID" value="XM_007399625.1"/>
</dbReference>
<reference evidence="1 2" key="1">
    <citation type="journal article" date="2012" name="BMC Genomics">
        <title>Comparative genomics of the white-rot fungi, Phanerochaete carnosa and P. chrysosporium, to elucidate the genetic basis of the distinct wood types they colonize.</title>
        <authorList>
            <person name="Suzuki H."/>
            <person name="MacDonald J."/>
            <person name="Syed K."/>
            <person name="Salamov A."/>
            <person name="Hori C."/>
            <person name="Aerts A."/>
            <person name="Henrissat B."/>
            <person name="Wiebenga A."/>
            <person name="vanKuyk P.A."/>
            <person name="Barry K."/>
            <person name="Lindquist E."/>
            <person name="LaButti K."/>
            <person name="Lapidus A."/>
            <person name="Lucas S."/>
            <person name="Coutinho P."/>
            <person name="Gong Y."/>
            <person name="Samejima M."/>
            <person name="Mahadevan R."/>
            <person name="Abou-Zaid M."/>
            <person name="de Vries R.P."/>
            <person name="Igarashi K."/>
            <person name="Yadav J.S."/>
            <person name="Grigoriev I.V."/>
            <person name="Master E.R."/>
        </authorList>
    </citation>
    <scope>NUCLEOTIDE SEQUENCE [LARGE SCALE GENOMIC DNA]</scope>
    <source>
        <strain evidence="1 2">HHB-10118-sp</strain>
    </source>
</reference>
<sequence>MLVPQAEYTDPATAAVFSPQDAIRFECNGSPGIRLDRALNEDFGGMPDANLVVQTTTRSQKICLRINWPGYSFWSNHFNVNLASGHREKGKLAKSVAAQIQLCLTEMARVPCTSNGWEVSNVRLQDLILMEIQHVSRGSWQPVICRRVA</sequence>
<proteinExistence type="predicted"/>
<name>K5VZ70_PHACS</name>
<dbReference type="InParanoid" id="K5VZ70"/>
<dbReference type="Proteomes" id="UP000008370">
    <property type="component" value="Unassembled WGS sequence"/>
</dbReference>
<organism evidence="1 2">
    <name type="scientific">Phanerochaete carnosa (strain HHB-10118-sp)</name>
    <name type="common">White-rot fungus</name>
    <name type="synonym">Peniophora carnosa</name>
    <dbReference type="NCBI Taxonomy" id="650164"/>
    <lineage>
        <taxon>Eukaryota</taxon>
        <taxon>Fungi</taxon>
        <taxon>Dikarya</taxon>
        <taxon>Basidiomycota</taxon>
        <taxon>Agaricomycotina</taxon>
        <taxon>Agaricomycetes</taxon>
        <taxon>Polyporales</taxon>
        <taxon>Phanerochaetaceae</taxon>
        <taxon>Phanerochaete</taxon>
    </lineage>
</organism>
<keyword evidence="2" id="KW-1185">Reference proteome</keyword>
<gene>
    <name evidence="1" type="ORF">PHACADRAFT_199397</name>
</gene>
<dbReference type="AlphaFoldDB" id="K5VZ70"/>
<dbReference type="HOGENOM" id="CLU_094687_1_0_1"/>
<protein>
    <submittedName>
        <fullName evidence="1">Uncharacterized protein</fullName>
    </submittedName>
</protein>
<dbReference type="GeneID" id="18911409"/>
<dbReference type="EMBL" id="JH930476">
    <property type="protein sequence ID" value="EKM51894.1"/>
    <property type="molecule type" value="Genomic_DNA"/>
</dbReference>
<accession>K5VZ70</accession>
<evidence type="ECO:0000313" key="1">
    <source>
        <dbReference type="EMBL" id="EKM51894.1"/>
    </source>
</evidence>
<dbReference type="KEGG" id="pco:PHACADRAFT_199397"/>
<dbReference type="OrthoDB" id="2735520at2759"/>
<evidence type="ECO:0000313" key="2">
    <source>
        <dbReference type="Proteomes" id="UP000008370"/>
    </source>
</evidence>